<dbReference type="InterPro" id="IPR001296">
    <property type="entry name" value="Glyco_trans_1"/>
</dbReference>
<evidence type="ECO:0000313" key="4">
    <source>
        <dbReference type="Proteomes" id="UP001156691"/>
    </source>
</evidence>
<dbReference type="Pfam" id="PF00534">
    <property type="entry name" value="Glycos_transf_1"/>
    <property type="match status" value="1"/>
</dbReference>
<feature type="domain" description="Glycosyl transferase family 1" evidence="1">
    <location>
        <begin position="198"/>
        <end position="334"/>
    </location>
</feature>
<dbReference type="InterPro" id="IPR050194">
    <property type="entry name" value="Glycosyltransferase_grp1"/>
</dbReference>
<organism evidence="3 4">
    <name type="scientific">Devosia nitrariae</name>
    <dbReference type="NCBI Taxonomy" id="2071872"/>
    <lineage>
        <taxon>Bacteria</taxon>
        <taxon>Pseudomonadati</taxon>
        <taxon>Pseudomonadota</taxon>
        <taxon>Alphaproteobacteria</taxon>
        <taxon>Hyphomicrobiales</taxon>
        <taxon>Devosiaceae</taxon>
        <taxon>Devosia</taxon>
    </lineage>
</organism>
<dbReference type="PANTHER" id="PTHR45947">
    <property type="entry name" value="SULFOQUINOVOSYL TRANSFERASE SQD2"/>
    <property type="match status" value="1"/>
</dbReference>
<keyword evidence="3" id="KW-0808">Transferase</keyword>
<dbReference type="Pfam" id="PF13439">
    <property type="entry name" value="Glyco_transf_4"/>
    <property type="match status" value="1"/>
</dbReference>
<evidence type="ECO:0000313" key="3">
    <source>
        <dbReference type="EMBL" id="GLQ57932.1"/>
    </source>
</evidence>
<accession>A0ABQ5WCS0</accession>
<keyword evidence="4" id="KW-1185">Reference proteome</keyword>
<proteinExistence type="predicted"/>
<dbReference type="Gene3D" id="3.40.50.2000">
    <property type="entry name" value="Glycogen Phosphorylase B"/>
    <property type="match status" value="2"/>
</dbReference>
<reference evidence="4" key="1">
    <citation type="journal article" date="2019" name="Int. J. Syst. Evol. Microbiol.">
        <title>The Global Catalogue of Microorganisms (GCM) 10K type strain sequencing project: providing services to taxonomists for standard genome sequencing and annotation.</title>
        <authorList>
            <consortium name="The Broad Institute Genomics Platform"/>
            <consortium name="The Broad Institute Genome Sequencing Center for Infectious Disease"/>
            <person name="Wu L."/>
            <person name="Ma J."/>
        </authorList>
    </citation>
    <scope>NUCLEOTIDE SEQUENCE [LARGE SCALE GENOMIC DNA]</scope>
    <source>
        <strain evidence="4">NBRC 112416</strain>
    </source>
</reference>
<dbReference type="EMBL" id="BSNS01000026">
    <property type="protein sequence ID" value="GLQ57932.1"/>
    <property type="molecule type" value="Genomic_DNA"/>
</dbReference>
<dbReference type="GO" id="GO:0016740">
    <property type="term" value="F:transferase activity"/>
    <property type="evidence" value="ECO:0007669"/>
    <property type="project" value="UniProtKB-KW"/>
</dbReference>
<evidence type="ECO:0000259" key="1">
    <source>
        <dbReference type="Pfam" id="PF00534"/>
    </source>
</evidence>
<protein>
    <submittedName>
        <fullName evidence="3">Glycosyl transferase</fullName>
    </submittedName>
</protein>
<feature type="domain" description="Glycosyltransferase subfamily 4-like N-terminal" evidence="2">
    <location>
        <begin position="22"/>
        <end position="180"/>
    </location>
</feature>
<dbReference type="SUPFAM" id="SSF53756">
    <property type="entry name" value="UDP-Glycosyltransferase/glycogen phosphorylase"/>
    <property type="match status" value="1"/>
</dbReference>
<evidence type="ECO:0000259" key="2">
    <source>
        <dbReference type="Pfam" id="PF13439"/>
    </source>
</evidence>
<gene>
    <name evidence="3" type="ORF">GCM10010862_51910</name>
</gene>
<dbReference type="InterPro" id="IPR028098">
    <property type="entry name" value="Glyco_trans_4-like_N"/>
</dbReference>
<dbReference type="Proteomes" id="UP001156691">
    <property type="component" value="Unassembled WGS sequence"/>
</dbReference>
<name>A0ABQ5WCS0_9HYPH</name>
<comment type="caution">
    <text evidence="3">The sequence shown here is derived from an EMBL/GenBank/DDBJ whole genome shotgun (WGS) entry which is preliminary data.</text>
</comment>
<dbReference type="RefSeq" id="WP_284343330.1">
    <property type="nucleotide sequence ID" value="NZ_BSNS01000026.1"/>
</dbReference>
<dbReference type="PANTHER" id="PTHR45947:SF3">
    <property type="entry name" value="SULFOQUINOVOSYL TRANSFERASE SQD2"/>
    <property type="match status" value="1"/>
</dbReference>
<sequence length="385" mass="41989">MANKRTIDIMMIGLRSVNGAQGGVERHVRSLVEEFDAMGLATCIVERSPYSRGGRAAFGAHGQIMPIWSPRSASYEALAHSVLATLWAGLVRPRVLHVHAIGPSIVAPLARLLGLHVVCTHHGRDYDRQKWGTFAKLVLRLGEWCQAHFAQGRICVAQSLSLQLKAELGVPFTYIPNAVKLPPLSGDPTILDQLQLQPGKYVINLGRLVPEKRQDDLIRAFSRLARKDVKLVLVGSADHPSQYSEDLAKLADAVPGVIMAGFRQGSDLVQLLANAALFALPSSHEGMPIAALEAMSLSRPVLLSDIPANMDLMLPPECYHKTASVEDLAEKLEHRLAAQSDAGVPAVDWTEVLSAYNWRTVARQTLDVYDQASTGFSQAVKARRP</sequence>
<dbReference type="CDD" id="cd03801">
    <property type="entry name" value="GT4_PimA-like"/>
    <property type="match status" value="1"/>
</dbReference>